<dbReference type="Gene3D" id="3.10.20.310">
    <property type="entry name" value="membrane protein fhac"/>
    <property type="match status" value="1"/>
</dbReference>
<evidence type="ECO:0000313" key="11">
    <source>
        <dbReference type="EMBL" id="PXA05257.1"/>
    </source>
</evidence>
<evidence type="ECO:0000256" key="7">
    <source>
        <dbReference type="ARBA" id="ARBA00023306"/>
    </source>
</evidence>
<keyword evidence="6 9" id="KW-0472">Membrane</keyword>
<keyword evidence="7" id="KW-0131">Cell cycle</keyword>
<evidence type="ECO:0000256" key="2">
    <source>
        <dbReference type="ARBA" id="ARBA00022475"/>
    </source>
</evidence>
<feature type="compositionally biased region" description="Basic residues" evidence="8">
    <location>
        <begin position="26"/>
        <end position="37"/>
    </location>
</feature>
<evidence type="ECO:0000256" key="4">
    <source>
        <dbReference type="ARBA" id="ARBA00022692"/>
    </source>
</evidence>
<organism evidence="11 12">
    <name type="scientific">Coraliomargarita sinensis</name>
    <dbReference type="NCBI Taxonomy" id="2174842"/>
    <lineage>
        <taxon>Bacteria</taxon>
        <taxon>Pseudomonadati</taxon>
        <taxon>Verrucomicrobiota</taxon>
        <taxon>Opitutia</taxon>
        <taxon>Puniceicoccales</taxon>
        <taxon>Coraliomargaritaceae</taxon>
        <taxon>Coraliomargarita</taxon>
    </lineage>
</organism>
<keyword evidence="4 9" id="KW-0812">Transmembrane</keyword>
<dbReference type="PROSITE" id="PS51779">
    <property type="entry name" value="POTRA"/>
    <property type="match status" value="1"/>
</dbReference>
<proteinExistence type="predicted"/>
<evidence type="ECO:0000256" key="8">
    <source>
        <dbReference type="SAM" id="MobiDB-lite"/>
    </source>
</evidence>
<dbReference type="GO" id="GO:0016020">
    <property type="term" value="C:membrane"/>
    <property type="evidence" value="ECO:0007669"/>
    <property type="project" value="UniProtKB-SubCell"/>
</dbReference>
<dbReference type="Pfam" id="PF08478">
    <property type="entry name" value="POTRA_1"/>
    <property type="match status" value="1"/>
</dbReference>
<comment type="caution">
    <text evidence="11">The sequence shown here is derived from an EMBL/GenBank/DDBJ whole genome shotgun (WGS) entry which is preliminary data.</text>
</comment>
<dbReference type="AlphaFoldDB" id="A0A317ZM52"/>
<gene>
    <name evidence="11" type="ORF">DDZ13_04670</name>
</gene>
<feature type="transmembrane region" description="Helical" evidence="9">
    <location>
        <begin position="44"/>
        <end position="64"/>
    </location>
</feature>
<reference evidence="11 12" key="1">
    <citation type="submission" date="2018-05" db="EMBL/GenBank/DDBJ databases">
        <title>Coraliomargarita sinensis sp. nov., isolated from a marine solar saltern.</title>
        <authorList>
            <person name="Zhou L.Y."/>
        </authorList>
    </citation>
    <scope>NUCLEOTIDE SEQUENCE [LARGE SCALE GENOMIC DNA]</scope>
    <source>
        <strain evidence="11 12">WN38</strain>
    </source>
</reference>
<evidence type="ECO:0000256" key="1">
    <source>
        <dbReference type="ARBA" id="ARBA00004370"/>
    </source>
</evidence>
<name>A0A317ZM52_9BACT</name>
<comment type="subcellular location">
    <subcellularLocation>
        <location evidence="1">Membrane</location>
    </subcellularLocation>
</comment>
<dbReference type="GO" id="GO:0051301">
    <property type="term" value="P:cell division"/>
    <property type="evidence" value="ECO:0007669"/>
    <property type="project" value="UniProtKB-KW"/>
</dbReference>
<evidence type="ECO:0000256" key="6">
    <source>
        <dbReference type="ARBA" id="ARBA00023136"/>
    </source>
</evidence>
<evidence type="ECO:0000256" key="5">
    <source>
        <dbReference type="ARBA" id="ARBA00022989"/>
    </source>
</evidence>
<accession>A0A317ZM52</accession>
<keyword evidence="5 9" id="KW-1133">Transmembrane helix</keyword>
<dbReference type="OrthoDB" id="187274at2"/>
<sequence>MIGGKKNKGSSSATGSQSWRELAGTPRRKRVNSPQAKKRRQAKILKLLAVVLVLAGLIGLGFWIRSLIKDRAEPIQISTPSREIEQIIFQTDGVLPDAWLGTVIQLGKGTTMMEVDIHAMKQALEEEAQVVSASVERVFPGSLKISVKEHHPVLRIAVQGASGKPVQRIVARDGTIYEGIGYKKATLRALPFVEPFRHSNGSIRPMQGIEQVAVLLDSARRKQPEFFRTWKVVSLKHYSGNPTLSGEVIEVRSSYVPRIIFGASTDFSQQLDRLKVILEYVRAKGNPSMKRIDLSLRGSAAVQFSSGRISSF</sequence>
<dbReference type="Proteomes" id="UP000247099">
    <property type="component" value="Unassembled WGS sequence"/>
</dbReference>
<dbReference type="InterPro" id="IPR034746">
    <property type="entry name" value="POTRA"/>
</dbReference>
<dbReference type="InterPro" id="IPR013685">
    <property type="entry name" value="POTRA_FtsQ_type"/>
</dbReference>
<dbReference type="EMBL" id="QHJQ01000002">
    <property type="protein sequence ID" value="PXA05257.1"/>
    <property type="molecule type" value="Genomic_DNA"/>
</dbReference>
<feature type="compositionally biased region" description="Polar residues" evidence="8">
    <location>
        <begin position="9"/>
        <end position="19"/>
    </location>
</feature>
<evidence type="ECO:0000259" key="10">
    <source>
        <dbReference type="PROSITE" id="PS51779"/>
    </source>
</evidence>
<protein>
    <recommendedName>
        <fullName evidence="10">POTRA domain-containing protein</fullName>
    </recommendedName>
</protein>
<keyword evidence="12" id="KW-1185">Reference proteome</keyword>
<evidence type="ECO:0000256" key="3">
    <source>
        <dbReference type="ARBA" id="ARBA00022618"/>
    </source>
</evidence>
<evidence type="ECO:0000313" key="12">
    <source>
        <dbReference type="Proteomes" id="UP000247099"/>
    </source>
</evidence>
<feature type="domain" description="POTRA" evidence="10">
    <location>
        <begin position="82"/>
        <end position="150"/>
    </location>
</feature>
<keyword evidence="3" id="KW-0132">Cell division</keyword>
<evidence type="ECO:0000256" key="9">
    <source>
        <dbReference type="SAM" id="Phobius"/>
    </source>
</evidence>
<dbReference type="RefSeq" id="WP_110130258.1">
    <property type="nucleotide sequence ID" value="NZ_QHJQ01000002.1"/>
</dbReference>
<keyword evidence="2" id="KW-1003">Cell membrane</keyword>
<feature type="region of interest" description="Disordered" evidence="8">
    <location>
        <begin position="1"/>
        <end position="37"/>
    </location>
</feature>
<dbReference type="InParanoid" id="A0A317ZM52"/>